<accession>A0A803MWA9</accession>
<keyword evidence="2" id="KW-0472">Membrane</keyword>
<dbReference type="Pfam" id="PF12796">
    <property type="entry name" value="Ank_2"/>
    <property type="match status" value="1"/>
</dbReference>
<dbReference type="PROSITE" id="PS50297">
    <property type="entry name" value="ANK_REP_REGION"/>
    <property type="match status" value="1"/>
</dbReference>
<feature type="domain" description="PGG" evidence="3">
    <location>
        <begin position="343"/>
        <end position="454"/>
    </location>
</feature>
<keyword evidence="2" id="KW-1133">Transmembrane helix</keyword>
<feature type="transmembrane region" description="Helical" evidence="2">
    <location>
        <begin position="462"/>
        <end position="480"/>
    </location>
</feature>
<dbReference type="GO" id="GO:0016020">
    <property type="term" value="C:membrane"/>
    <property type="evidence" value="ECO:0007669"/>
    <property type="project" value="TreeGrafter"/>
</dbReference>
<evidence type="ECO:0000313" key="5">
    <source>
        <dbReference type="Proteomes" id="UP000596660"/>
    </source>
</evidence>
<dbReference type="Proteomes" id="UP000596660">
    <property type="component" value="Unplaced"/>
</dbReference>
<proteinExistence type="predicted"/>
<dbReference type="InterPro" id="IPR002110">
    <property type="entry name" value="Ankyrin_rpt"/>
</dbReference>
<dbReference type="EnsemblPlants" id="AUR62036274-RA">
    <property type="protein sequence ID" value="AUR62036274-RA:cds"/>
    <property type="gene ID" value="AUR62036274"/>
</dbReference>
<name>A0A803MWA9_CHEQI</name>
<evidence type="ECO:0000256" key="1">
    <source>
        <dbReference type="PROSITE-ProRule" id="PRU00023"/>
    </source>
</evidence>
<keyword evidence="5" id="KW-1185">Reference proteome</keyword>
<feature type="repeat" description="ANK" evidence="1">
    <location>
        <begin position="118"/>
        <end position="139"/>
    </location>
</feature>
<dbReference type="InterPro" id="IPR036770">
    <property type="entry name" value="Ankyrin_rpt-contain_sf"/>
</dbReference>
<feature type="transmembrane region" description="Helical" evidence="2">
    <location>
        <begin position="432"/>
        <end position="456"/>
    </location>
</feature>
<reference evidence="4" key="2">
    <citation type="submission" date="2021-03" db="UniProtKB">
        <authorList>
            <consortium name="EnsemblPlants"/>
        </authorList>
    </citation>
    <scope>IDENTIFICATION</scope>
</reference>
<dbReference type="SUPFAM" id="SSF48403">
    <property type="entry name" value="Ankyrin repeat"/>
    <property type="match status" value="1"/>
</dbReference>
<dbReference type="PROSITE" id="PS50088">
    <property type="entry name" value="ANK_REPEAT"/>
    <property type="match status" value="1"/>
</dbReference>
<feature type="transmembrane region" description="Helical" evidence="2">
    <location>
        <begin position="349"/>
        <end position="369"/>
    </location>
</feature>
<dbReference type="Gene3D" id="1.25.40.20">
    <property type="entry name" value="Ankyrin repeat-containing domain"/>
    <property type="match status" value="1"/>
</dbReference>
<evidence type="ECO:0000313" key="4">
    <source>
        <dbReference type="EnsemblPlants" id="AUR62036274-RA:cds"/>
    </source>
</evidence>
<dbReference type="AlphaFoldDB" id="A0A803MWA9"/>
<reference evidence="4" key="1">
    <citation type="journal article" date="2017" name="Nature">
        <title>The genome of Chenopodium quinoa.</title>
        <authorList>
            <person name="Jarvis D.E."/>
            <person name="Ho Y.S."/>
            <person name="Lightfoot D.J."/>
            <person name="Schmoeckel S.M."/>
            <person name="Li B."/>
            <person name="Borm T.J.A."/>
            <person name="Ohyanagi H."/>
            <person name="Mineta K."/>
            <person name="Michell C.T."/>
            <person name="Saber N."/>
            <person name="Kharbatia N.M."/>
            <person name="Rupper R.R."/>
            <person name="Sharp A.R."/>
            <person name="Dally N."/>
            <person name="Boughton B.A."/>
            <person name="Woo Y.H."/>
            <person name="Gao G."/>
            <person name="Schijlen E.G.W.M."/>
            <person name="Guo X."/>
            <person name="Momin A.A."/>
            <person name="Negrao S."/>
            <person name="Al-Babili S."/>
            <person name="Gehring C."/>
            <person name="Roessner U."/>
            <person name="Jung C."/>
            <person name="Murphy K."/>
            <person name="Arold S.T."/>
            <person name="Gojobori T."/>
            <person name="van der Linden C.G."/>
            <person name="van Loo E.N."/>
            <person name="Jellen E.N."/>
            <person name="Maughan P.J."/>
            <person name="Tester M."/>
        </authorList>
    </citation>
    <scope>NUCLEOTIDE SEQUENCE [LARGE SCALE GENOMIC DNA]</scope>
    <source>
        <strain evidence="4">cv. PI 614886</strain>
    </source>
</reference>
<dbReference type="PANTHER" id="PTHR24177:SF292">
    <property type="entry name" value="ANKYRIN REPEAT FAMILY PROTEIN-RELATED"/>
    <property type="match status" value="1"/>
</dbReference>
<keyword evidence="2" id="KW-0812">Transmembrane</keyword>
<dbReference type="SMART" id="SM00248">
    <property type="entry name" value="ANK"/>
    <property type="match status" value="5"/>
</dbReference>
<dbReference type="Pfam" id="PF13962">
    <property type="entry name" value="PGG"/>
    <property type="match status" value="1"/>
</dbReference>
<evidence type="ECO:0000256" key="2">
    <source>
        <dbReference type="SAM" id="Phobius"/>
    </source>
</evidence>
<dbReference type="OMA" id="GEEWMRK"/>
<keyword evidence="1" id="KW-0040">ANK repeat</keyword>
<sequence>MKDRRWPEYLNYGIPLYKAALRGDWEAAKQILSVHSECIAARITNRGDTALHVAAVARRTEFVSRLLTLIVPENIHLLALKNNIGNTALCLAAASGNVAIAKMMFHHDNELPLIRGNQRLTPLHMAALLGHREMVIYLLPLTLIHLSHEERVFLFISTINTDLYDISLEMLSDHPELAIARDENSNETPLHALATKRLKSYRTQLGKFCIKCQYPLMIINIFGGNEETIRQHKAFQIFHIAVKYRREKIFRLIYDIGAIKDLLAIYVEAETHNNMLHLAAVLPPSDRLNKTVSGAALQMQREMLWFKVVKNLVPQLAEDENAAEKTPCALFTEEHKKLRKEGEEWMRKTASSCSVVATLIAAVVFGAALKVPGSDNGAPDDDPLSHGGWLWVFAISDSLSLVSSTASILMFLSILTSRYAEEDFLQSLPRKLIIGLTLLFISIATMMIAFTATFNIIFKHGLLWIGTAALACIPIVLFAVQEFPLLLEVYRSTIGNAFIFKPQHQLFCEVHLPNN</sequence>
<evidence type="ECO:0000259" key="3">
    <source>
        <dbReference type="Pfam" id="PF13962"/>
    </source>
</evidence>
<feature type="transmembrane region" description="Helical" evidence="2">
    <location>
        <begin position="389"/>
        <end position="412"/>
    </location>
</feature>
<dbReference type="Gramene" id="AUR62036274-RA">
    <property type="protein sequence ID" value="AUR62036274-RA:cds"/>
    <property type="gene ID" value="AUR62036274"/>
</dbReference>
<protein>
    <recommendedName>
        <fullName evidence="3">PGG domain-containing protein</fullName>
    </recommendedName>
</protein>
<dbReference type="InterPro" id="IPR026961">
    <property type="entry name" value="PGG_dom"/>
</dbReference>
<organism evidence="4 5">
    <name type="scientific">Chenopodium quinoa</name>
    <name type="common">Quinoa</name>
    <dbReference type="NCBI Taxonomy" id="63459"/>
    <lineage>
        <taxon>Eukaryota</taxon>
        <taxon>Viridiplantae</taxon>
        <taxon>Streptophyta</taxon>
        <taxon>Embryophyta</taxon>
        <taxon>Tracheophyta</taxon>
        <taxon>Spermatophyta</taxon>
        <taxon>Magnoliopsida</taxon>
        <taxon>eudicotyledons</taxon>
        <taxon>Gunneridae</taxon>
        <taxon>Pentapetalae</taxon>
        <taxon>Caryophyllales</taxon>
        <taxon>Chenopodiaceae</taxon>
        <taxon>Chenopodioideae</taxon>
        <taxon>Atripliceae</taxon>
        <taxon>Chenopodium</taxon>
    </lineage>
</organism>
<dbReference type="PANTHER" id="PTHR24177">
    <property type="entry name" value="CASKIN"/>
    <property type="match status" value="1"/>
</dbReference>